<evidence type="ECO:0000313" key="1">
    <source>
        <dbReference type="EMBL" id="GAA27892.2"/>
    </source>
</evidence>
<proteinExistence type="predicted"/>
<protein>
    <submittedName>
        <fullName evidence="1">Uncharacterized protein</fullName>
    </submittedName>
</protein>
<sequence length="159" mass="17859">MASPTENVHSPILFPNSPVARIVFIPSQSNKRWSDYDGKFSIHCGAVDSLGRVHNYCGHRGLRVDEVGWADAMVINLATVLDPLKVQSRMWDTAIHECSEDLLRGHSDDPNLHADKERFDCLDFLVIQCTQALKFADKTRMSLLVVHQVDVDLFAELGN</sequence>
<keyword evidence="2" id="KW-1185">Reference proteome</keyword>
<dbReference type="InParanoid" id="H2KVP3"/>
<accession>H2KVP3</accession>
<dbReference type="EMBL" id="DF144801">
    <property type="protein sequence ID" value="GAA27892.2"/>
    <property type="molecule type" value="Genomic_DNA"/>
</dbReference>
<gene>
    <name evidence="1" type="ORF">CLF_112820</name>
</gene>
<dbReference type="AlphaFoldDB" id="H2KVP3"/>
<name>H2KVP3_CLOSI</name>
<reference evidence="1" key="1">
    <citation type="journal article" date="2011" name="Genome Biol.">
        <title>The draft genome of the carcinogenic human liver fluke Clonorchis sinensis.</title>
        <authorList>
            <person name="Wang X."/>
            <person name="Chen W."/>
            <person name="Huang Y."/>
            <person name="Sun J."/>
            <person name="Men J."/>
            <person name="Liu H."/>
            <person name="Luo F."/>
            <person name="Guo L."/>
            <person name="Lv X."/>
            <person name="Deng C."/>
            <person name="Zhou C."/>
            <person name="Fan Y."/>
            <person name="Li X."/>
            <person name="Huang L."/>
            <person name="Hu Y."/>
            <person name="Liang C."/>
            <person name="Hu X."/>
            <person name="Xu J."/>
            <person name="Yu X."/>
        </authorList>
    </citation>
    <scope>NUCLEOTIDE SEQUENCE [LARGE SCALE GENOMIC DNA]</scope>
    <source>
        <strain evidence="1">Henan</strain>
    </source>
</reference>
<dbReference type="Proteomes" id="UP000008909">
    <property type="component" value="Unassembled WGS sequence"/>
</dbReference>
<organism evidence="1 2">
    <name type="scientific">Clonorchis sinensis</name>
    <name type="common">Chinese liver fluke</name>
    <dbReference type="NCBI Taxonomy" id="79923"/>
    <lineage>
        <taxon>Eukaryota</taxon>
        <taxon>Metazoa</taxon>
        <taxon>Spiralia</taxon>
        <taxon>Lophotrochozoa</taxon>
        <taxon>Platyhelminthes</taxon>
        <taxon>Trematoda</taxon>
        <taxon>Digenea</taxon>
        <taxon>Opisthorchiida</taxon>
        <taxon>Opisthorchiata</taxon>
        <taxon>Opisthorchiidae</taxon>
        <taxon>Clonorchis</taxon>
    </lineage>
</organism>
<evidence type="ECO:0000313" key="2">
    <source>
        <dbReference type="Proteomes" id="UP000008909"/>
    </source>
</evidence>